<dbReference type="EMBL" id="QQAY01000003">
    <property type="protein sequence ID" value="RDI44126.1"/>
    <property type="molecule type" value="Genomic_DNA"/>
</dbReference>
<dbReference type="Pfam" id="PF08955">
    <property type="entry name" value="BofC_C"/>
    <property type="match status" value="1"/>
</dbReference>
<organism evidence="3 4">
    <name type="scientific">Falsibacillus pallidus</name>
    <dbReference type="NCBI Taxonomy" id="493781"/>
    <lineage>
        <taxon>Bacteria</taxon>
        <taxon>Bacillati</taxon>
        <taxon>Bacillota</taxon>
        <taxon>Bacilli</taxon>
        <taxon>Bacillales</taxon>
        <taxon>Bacillaceae</taxon>
        <taxon>Falsibacillus</taxon>
    </lineage>
</organism>
<protein>
    <submittedName>
        <fullName evidence="3">Forespore regulator of the sigma-K checkpoint</fullName>
    </submittedName>
</protein>
<reference evidence="3 4" key="1">
    <citation type="submission" date="2018-07" db="EMBL/GenBank/DDBJ databases">
        <title>Genomic Encyclopedia of Type Strains, Phase IV (KMG-IV): sequencing the most valuable type-strain genomes for metagenomic binning, comparative biology and taxonomic classification.</title>
        <authorList>
            <person name="Goeker M."/>
        </authorList>
    </citation>
    <scope>NUCLEOTIDE SEQUENCE [LARGE SCALE GENOMIC DNA]</scope>
    <source>
        <strain evidence="3 4">DSM 25281</strain>
    </source>
</reference>
<dbReference type="Pfam" id="PF08977">
    <property type="entry name" value="BOFC_N"/>
    <property type="match status" value="1"/>
</dbReference>
<dbReference type="InterPro" id="IPR015050">
    <property type="entry name" value="BofC_C"/>
</dbReference>
<evidence type="ECO:0000259" key="2">
    <source>
        <dbReference type="Pfam" id="PF08977"/>
    </source>
</evidence>
<name>A0A370GLI7_9BACI</name>
<accession>A0A370GLI7</accession>
<gene>
    <name evidence="3" type="ORF">DFR59_103191</name>
</gene>
<dbReference type="InterPro" id="IPR015071">
    <property type="entry name" value="BOFC_N"/>
</dbReference>
<dbReference type="InterPro" id="IPR038118">
    <property type="entry name" value="BOFC_N_sf"/>
</dbReference>
<comment type="caution">
    <text evidence="3">The sequence shown here is derived from an EMBL/GenBank/DDBJ whole genome shotgun (WGS) entry which is preliminary data.</text>
</comment>
<dbReference type="RefSeq" id="WP_114745009.1">
    <property type="nucleotide sequence ID" value="NZ_QQAY01000003.1"/>
</dbReference>
<keyword evidence="4" id="KW-1185">Reference proteome</keyword>
<dbReference type="Gene3D" id="3.10.20.420">
    <property type="entry name" value="Bypass-of-forespore C, N-terminal domain"/>
    <property type="match status" value="1"/>
</dbReference>
<sequence>MKYFYSIIQALLIFAGLFLISDTALAGSLKVEDMDSSEKADIHVSILLERVYLDGEMSEETVDESIISMEEFWDKYQHWQLVDVEDGTITFQKRINDISPLLKSNGYFGLSEDGTLSIFNGKPDQSNLIQSFFQIDMRRLESSTQKKLMNGIPIKNKYDYTSVLETYRPLSIN</sequence>
<dbReference type="OrthoDB" id="2678751at2"/>
<feature type="domain" description="Bypass-of-forespore C N-terminal" evidence="2">
    <location>
        <begin position="44"/>
        <end position="93"/>
    </location>
</feature>
<proteinExistence type="predicted"/>
<feature type="domain" description="Bypass of forespore C C-terminal" evidence="1">
    <location>
        <begin position="96"/>
        <end position="168"/>
    </location>
</feature>
<dbReference type="Gene3D" id="3.30.70.1740">
    <property type="entry name" value="Bypass-of-forespore C, C-terminal domain"/>
    <property type="match status" value="1"/>
</dbReference>
<dbReference type="Proteomes" id="UP000255326">
    <property type="component" value="Unassembled WGS sequence"/>
</dbReference>
<evidence type="ECO:0000313" key="4">
    <source>
        <dbReference type="Proteomes" id="UP000255326"/>
    </source>
</evidence>
<evidence type="ECO:0000313" key="3">
    <source>
        <dbReference type="EMBL" id="RDI44126.1"/>
    </source>
</evidence>
<evidence type="ECO:0000259" key="1">
    <source>
        <dbReference type="Pfam" id="PF08955"/>
    </source>
</evidence>
<dbReference type="InterPro" id="IPR038117">
    <property type="entry name" value="BofC_C_sf"/>
</dbReference>
<dbReference type="AlphaFoldDB" id="A0A370GLI7"/>